<dbReference type="GO" id="GO:0016740">
    <property type="term" value="F:transferase activity"/>
    <property type="evidence" value="ECO:0007669"/>
    <property type="project" value="UniProtKB-KW"/>
</dbReference>
<accession>A0A6H2DM93</accession>
<proteinExistence type="predicted"/>
<dbReference type="Proteomes" id="UP000501600">
    <property type="component" value="Chromosome"/>
</dbReference>
<reference evidence="1 2" key="1">
    <citation type="submission" date="2020-04" db="EMBL/GenBank/DDBJ databases">
        <title>Genome sequence for Sphingorhabdus sp. strain M1.</title>
        <authorList>
            <person name="Park S.-J."/>
        </authorList>
    </citation>
    <scope>NUCLEOTIDE SEQUENCE [LARGE SCALE GENOMIC DNA]</scope>
    <source>
        <strain evidence="1 2">JK6</strain>
    </source>
</reference>
<dbReference type="InterPro" id="IPR016181">
    <property type="entry name" value="Acyl_CoA_acyltransferase"/>
</dbReference>
<dbReference type="PANTHER" id="PTHR41368">
    <property type="entry name" value="PROTEIN YGHO"/>
    <property type="match status" value="1"/>
</dbReference>
<dbReference type="InterPro" id="IPR039968">
    <property type="entry name" value="BcerS-like"/>
</dbReference>
<sequence>MAKTDIVIQPVTTKGQKKAFVELAYRLNANDPAWIPPLKSEVYALLSPTKNPFFEHATVQFFLALQGGAPVGRISAHIDHLALEQPPEQGMGPGTGNWGLLEAADEDVSRILINTAENWLRDQGMRRVLAPLSMSVWEEPGLLTFGHDQRPTIMMGHHNAAYEGWIESSGYRSVKKLQTYAVPVTEGFPELINRIVASGERNRKLVIRKVDKKHFDRDAEIIMGLLNDAWSSNWGFVPFTDREIEHAGKNLGKIVYEEINMIAEIEGEPVAFMMTLPDLNEVIKDMNGKLLPFNWAKLLWWLKRPKAKTMRVPLMGVKKELQNSRLASQMAFMMIEYIRRNAIEKFGTERGEIGWILEDNKGMIAIAKALNAELNREYTMYEKALYGDAVSEEKTSPILP</sequence>
<keyword evidence="1" id="KW-0808">Transferase</keyword>
<dbReference type="RefSeq" id="WP_168819270.1">
    <property type="nucleotide sequence ID" value="NZ_CP051217.1"/>
</dbReference>
<keyword evidence="2" id="KW-1185">Reference proteome</keyword>
<name>A0A6H2DM93_9SPHN</name>
<evidence type="ECO:0000313" key="2">
    <source>
        <dbReference type="Proteomes" id="UP000501600"/>
    </source>
</evidence>
<dbReference type="AlphaFoldDB" id="A0A6H2DM93"/>
<evidence type="ECO:0000313" key="1">
    <source>
        <dbReference type="EMBL" id="QJB69308.1"/>
    </source>
</evidence>
<protein>
    <submittedName>
        <fullName evidence="1">N-acetyltransferase</fullName>
    </submittedName>
</protein>
<gene>
    <name evidence="1" type="ORF">HF685_08455</name>
</gene>
<dbReference type="SUPFAM" id="SSF55729">
    <property type="entry name" value="Acyl-CoA N-acyltransferases (Nat)"/>
    <property type="match status" value="1"/>
</dbReference>
<dbReference type="Gene3D" id="3.40.630.30">
    <property type="match status" value="1"/>
</dbReference>
<dbReference type="KEGG" id="phao:HF685_08455"/>
<dbReference type="PANTHER" id="PTHR41368:SF1">
    <property type="entry name" value="PROTEIN YGHO"/>
    <property type="match status" value="1"/>
</dbReference>
<organism evidence="1 2">
    <name type="scientific">Parasphingorhabdus halotolerans</name>
    <dbReference type="NCBI Taxonomy" id="2725558"/>
    <lineage>
        <taxon>Bacteria</taxon>
        <taxon>Pseudomonadati</taxon>
        <taxon>Pseudomonadota</taxon>
        <taxon>Alphaproteobacteria</taxon>
        <taxon>Sphingomonadales</taxon>
        <taxon>Sphingomonadaceae</taxon>
        <taxon>Parasphingorhabdus</taxon>
    </lineage>
</organism>
<dbReference type="EMBL" id="CP051217">
    <property type="protein sequence ID" value="QJB69308.1"/>
    <property type="molecule type" value="Genomic_DNA"/>
</dbReference>